<evidence type="ECO:0000256" key="7">
    <source>
        <dbReference type="ARBA" id="ARBA00022737"/>
    </source>
</evidence>
<dbReference type="Pfam" id="PF08263">
    <property type="entry name" value="LRRNT_2"/>
    <property type="match status" value="1"/>
</dbReference>
<keyword evidence="14" id="KW-1185">Reference proteome</keyword>
<keyword evidence="9" id="KW-0472">Membrane</keyword>
<evidence type="ECO:0000256" key="11">
    <source>
        <dbReference type="SAM" id="SignalP"/>
    </source>
</evidence>
<dbReference type="Pfam" id="PF13855">
    <property type="entry name" value="LRR_8"/>
    <property type="match status" value="1"/>
</dbReference>
<evidence type="ECO:0000313" key="13">
    <source>
        <dbReference type="EMBL" id="THG20508.1"/>
    </source>
</evidence>
<dbReference type="PROSITE" id="PS51450">
    <property type="entry name" value="LRR"/>
    <property type="match status" value="2"/>
</dbReference>
<dbReference type="AlphaFoldDB" id="A0A4S4EUA4"/>
<organism evidence="13 14">
    <name type="scientific">Camellia sinensis var. sinensis</name>
    <name type="common">China tea</name>
    <dbReference type="NCBI Taxonomy" id="542762"/>
    <lineage>
        <taxon>Eukaryota</taxon>
        <taxon>Viridiplantae</taxon>
        <taxon>Streptophyta</taxon>
        <taxon>Embryophyta</taxon>
        <taxon>Tracheophyta</taxon>
        <taxon>Spermatophyta</taxon>
        <taxon>Magnoliopsida</taxon>
        <taxon>eudicotyledons</taxon>
        <taxon>Gunneridae</taxon>
        <taxon>Pentapetalae</taxon>
        <taxon>asterids</taxon>
        <taxon>Ericales</taxon>
        <taxon>Theaceae</taxon>
        <taxon>Camellia</taxon>
    </lineage>
</organism>
<dbReference type="PANTHER" id="PTHR48063">
    <property type="entry name" value="LRR RECEPTOR-LIKE KINASE"/>
    <property type="match status" value="1"/>
</dbReference>
<keyword evidence="8" id="KW-1133">Transmembrane helix</keyword>
<feature type="chain" id="PRO_5020905407" description="Leucine-rich repeat-containing N-terminal plant-type domain-containing protein" evidence="11">
    <location>
        <begin position="16"/>
        <end position="778"/>
    </location>
</feature>
<protein>
    <recommendedName>
        <fullName evidence="12">Leucine-rich repeat-containing N-terminal plant-type domain-containing protein</fullName>
    </recommendedName>
</protein>
<sequence>MILIFFIMVMKMVMGKKFQLLHVLVFVHLPYSKPALLGLSSRVEEDARINCIERERQALLKFKNALIDDYGLLSSWGVKKIKKIVANGEEWDATTTQVMPPRLIFMYRTLLISGNQFVDDHIPEFIGSLIGLRYLSLAALYFSGPIPHQFRKLSSLQYLDLSYSNLNVENFEWLSHLSLLSHLDLTDIDLSLAVDWFQSINNLPLLKVSSLGEVHLQSNELKGPIPDAFGSMISLKYLKITDNQLVGSLPKSFANLSGLQSLDLSNNNLTGLIPDAFGGMTSLTDLNLLRNQLEGGLPNSSTDLRHLRFLELSLNNLTEEIHEFLQKELYLAYNQLNGSLPETFGQQLPSLVSLDLSGNQITGSLPDLSVFLSLQSLLLGNNQLNGTIHEGIRQLSKLQFLDASFNSLKGIVSEAHFSNLSSLLHLDFSLNELIFYSNSDWVPPFQLQVIELSSCKLGPHFPKWLRTQNKFSILDISNVGISDIVPSWFWDVSPGLNFLNLSHNKIFGLVPDLSLKFHDNPGIDLSSNLFVGPISLVPPNATYLDLSKNKFLGSLSFLCSISGVELNYLDLSNNQLAGELSDCLGKFEALNTIGLLKIIDLSSNELTGSIPDQIASLAGLISLNLSRNYLTGKIIPEIGQMKMLESLDLSANKPSGEIPTSLALLNYLSLLNLSNNDLAGKIPTGTQLQSFNASVFLGNPKLCGLPLQNKCPGEETNVNIAPDKDKKNIQEEDGFITFGFFVSMGLGHVVELALALWSEVQLYGNFYCIIMSIQCPVL</sequence>
<dbReference type="PRINTS" id="PR00019">
    <property type="entry name" value="LEURICHRPT"/>
</dbReference>
<dbReference type="InterPro" id="IPR003591">
    <property type="entry name" value="Leu-rich_rpt_typical-subtyp"/>
</dbReference>
<evidence type="ECO:0000256" key="5">
    <source>
        <dbReference type="ARBA" id="ARBA00022692"/>
    </source>
</evidence>
<keyword evidence="6 11" id="KW-0732">Signal</keyword>
<evidence type="ECO:0000256" key="3">
    <source>
        <dbReference type="ARBA" id="ARBA00022475"/>
    </source>
</evidence>
<evidence type="ECO:0000256" key="4">
    <source>
        <dbReference type="ARBA" id="ARBA00022614"/>
    </source>
</evidence>
<keyword evidence="4" id="KW-0433">Leucine-rich repeat</keyword>
<evidence type="ECO:0000256" key="9">
    <source>
        <dbReference type="ARBA" id="ARBA00023136"/>
    </source>
</evidence>
<evidence type="ECO:0000256" key="1">
    <source>
        <dbReference type="ARBA" id="ARBA00004251"/>
    </source>
</evidence>
<comment type="similarity">
    <text evidence="2">Belongs to the RLP family.</text>
</comment>
<name>A0A4S4EUA4_CAMSN</name>
<feature type="domain" description="Leucine-rich repeat-containing N-terminal plant-type" evidence="12">
    <location>
        <begin position="54"/>
        <end position="76"/>
    </location>
</feature>
<dbReference type="InterPro" id="IPR032675">
    <property type="entry name" value="LRR_dom_sf"/>
</dbReference>
<dbReference type="EMBL" id="SDRB02001877">
    <property type="protein sequence ID" value="THG20508.1"/>
    <property type="molecule type" value="Genomic_DNA"/>
</dbReference>
<evidence type="ECO:0000256" key="8">
    <source>
        <dbReference type="ARBA" id="ARBA00022989"/>
    </source>
</evidence>
<dbReference type="GO" id="GO:0051707">
    <property type="term" value="P:response to other organism"/>
    <property type="evidence" value="ECO:0007669"/>
    <property type="project" value="UniProtKB-ARBA"/>
</dbReference>
<evidence type="ECO:0000256" key="10">
    <source>
        <dbReference type="ARBA" id="ARBA00023180"/>
    </source>
</evidence>
<keyword evidence="10" id="KW-0325">Glycoprotein</keyword>
<dbReference type="Pfam" id="PF00560">
    <property type="entry name" value="LRR_1"/>
    <property type="match status" value="5"/>
</dbReference>
<dbReference type="SUPFAM" id="SSF52047">
    <property type="entry name" value="RNI-like"/>
    <property type="match status" value="2"/>
</dbReference>
<dbReference type="STRING" id="542762.A0A4S4EUA4"/>
<proteinExistence type="inferred from homology"/>
<dbReference type="SMART" id="SM00369">
    <property type="entry name" value="LRR_TYP"/>
    <property type="match status" value="7"/>
</dbReference>
<dbReference type="InterPro" id="IPR013210">
    <property type="entry name" value="LRR_N_plant-typ"/>
</dbReference>
<dbReference type="Gene3D" id="3.80.10.10">
    <property type="entry name" value="Ribonuclease Inhibitor"/>
    <property type="match status" value="4"/>
</dbReference>
<gene>
    <name evidence="13" type="ORF">TEA_025252</name>
</gene>
<evidence type="ECO:0000256" key="2">
    <source>
        <dbReference type="ARBA" id="ARBA00009592"/>
    </source>
</evidence>
<evidence type="ECO:0000313" key="14">
    <source>
        <dbReference type="Proteomes" id="UP000306102"/>
    </source>
</evidence>
<keyword evidence="7" id="KW-0677">Repeat</keyword>
<comment type="subcellular location">
    <subcellularLocation>
        <location evidence="1">Cell membrane</location>
        <topology evidence="1">Single-pass type I membrane protein</topology>
    </subcellularLocation>
</comment>
<dbReference type="InterPro" id="IPR001611">
    <property type="entry name" value="Leu-rich_rpt"/>
</dbReference>
<comment type="caution">
    <text evidence="13">The sequence shown here is derived from an EMBL/GenBank/DDBJ whole genome shotgun (WGS) entry which is preliminary data.</text>
</comment>
<dbReference type="SUPFAM" id="SSF52058">
    <property type="entry name" value="L domain-like"/>
    <property type="match status" value="1"/>
</dbReference>
<accession>A0A4S4EUA4</accession>
<dbReference type="InterPro" id="IPR046956">
    <property type="entry name" value="RLP23-like"/>
</dbReference>
<keyword evidence="5" id="KW-0812">Transmembrane</keyword>
<dbReference type="GO" id="GO:0006952">
    <property type="term" value="P:defense response"/>
    <property type="evidence" value="ECO:0007669"/>
    <property type="project" value="UniProtKB-ARBA"/>
</dbReference>
<dbReference type="PANTHER" id="PTHR48063:SF101">
    <property type="entry name" value="LRR RECEPTOR-LIKE SERINE_THREONINE-PROTEIN KINASE FLS2"/>
    <property type="match status" value="1"/>
</dbReference>
<evidence type="ECO:0000256" key="6">
    <source>
        <dbReference type="ARBA" id="ARBA00022729"/>
    </source>
</evidence>
<keyword evidence="3" id="KW-1003">Cell membrane</keyword>
<dbReference type="Proteomes" id="UP000306102">
    <property type="component" value="Unassembled WGS sequence"/>
</dbReference>
<feature type="signal peptide" evidence="11">
    <location>
        <begin position="1"/>
        <end position="15"/>
    </location>
</feature>
<evidence type="ECO:0000259" key="12">
    <source>
        <dbReference type="Pfam" id="PF08263"/>
    </source>
</evidence>
<reference evidence="13 14" key="1">
    <citation type="journal article" date="2018" name="Proc. Natl. Acad. Sci. U.S.A.">
        <title>Draft genome sequence of Camellia sinensis var. sinensis provides insights into the evolution of the tea genome and tea quality.</title>
        <authorList>
            <person name="Wei C."/>
            <person name="Yang H."/>
            <person name="Wang S."/>
            <person name="Zhao J."/>
            <person name="Liu C."/>
            <person name="Gao L."/>
            <person name="Xia E."/>
            <person name="Lu Y."/>
            <person name="Tai Y."/>
            <person name="She G."/>
            <person name="Sun J."/>
            <person name="Cao H."/>
            <person name="Tong W."/>
            <person name="Gao Q."/>
            <person name="Li Y."/>
            <person name="Deng W."/>
            <person name="Jiang X."/>
            <person name="Wang W."/>
            <person name="Chen Q."/>
            <person name="Zhang S."/>
            <person name="Li H."/>
            <person name="Wu J."/>
            <person name="Wang P."/>
            <person name="Li P."/>
            <person name="Shi C."/>
            <person name="Zheng F."/>
            <person name="Jian J."/>
            <person name="Huang B."/>
            <person name="Shan D."/>
            <person name="Shi M."/>
            <person name="Fang C."/>
            <person name="Yue Y."/>
            <person name="Li F."/>
            <person name="Li D."/>
            <person name="Wei S."/>
            <person name="Han B."/>
            <person name="Jiang C."/>
            <person name="Yin Y."/>
            <person name="Xia T."/>
            <person name="Zhang Z."/>
            <person name="Bennetzen J.L."/>
            <person name="Zhao S."/>
            <person name="Wan X."/>
        </authorList>
    </citation>
    <scope>NUCLEOTIDE SEQUENCE [LARGE SCALE GENOMIC DNA]</scope>
    <source>
        <strain evidence="14">cv. Shuchazao</strain>
        <tissue evidence="13">Leaf</tissue>
    </source>
</reference>
<dbReference type="GO" id="GO:0005886">
    <property type="term" value="C:plasma membrane"/>
    <property type="evidence" value="ECO:0007669"/>
    <property type="project" value="UniProtKB-SubCell"/>
</dbReference>
<dbReference type="FunFam" id="3.80.10.10:FF:000095">
    <property type="entry name" value="LRR receptor-like serine/threonine-protein kinase GSO1"/>
    <property type="match status" value="2"/>
</dbReference>